<name>A0A0C3DWT9_9AGAM</name>
<dbReference type="OrthoDB" id="10257301at2759"/>
<feature type="region of interest" description="Disordered" evidence="1">
    <location>
        <begin position="328"/>
        <end position="358"/>
    </location>
</feature>
<dbReference type="InterPro" id="IPR036322">
    <property type="entry name" value="WD40_repeat_dom_sf"/>
</dbReference>
<protein>
    <submittedName>
        <fullName evidence="2">Uncharacterized protein</fullName>
    </submittedName>
</protein>
<dbReference type="GO" id="GO:0000398">
    <property type="term" value="P:mRNA splicing, via spliceosome"/>
    <property type="evidence" value="ECO:0007669"/>
    <property type="project" value="InterPro"/>
</dbReference>
<evidence type="ECO:0000256" key="1">
    <source>
        <dbReference type="SAM" id="MobiDB-lite"/>
    </source>
</evidence>
<dbReference type="SUPFAM" id="SSF50978">
    <property type="entry name" value="WD40 repeat-like"/>
    <property type="match status" value="1"/>
</dbReference>
<dbReference type="GO" id="GO:0003729">
    <property type="term" value="F:mRNA binding"/>
    <property type="evidence" value="ECO:0007669"/>
    <property type="project" value="TreeGrafter"/>
</dbReference>
<dbReference type="PANTHER" id="PTHR43979:SF1">
    <property type="entry name" value="PRE-MRNA-PROCESSING FACTOR 17"/>
    <property type="match status" value="1"/>
</dbReference>
<dbReference type="FunCoup" id="A0A0C3DWT9">
    <property type="interactions" value="568"/>
</dbReference>
<dbReference type="Gene3D" id="2.130.10.10">
    <property type="entry name" value="YVTN repeat-like/Quinoprotein amine dehydrogenase"/>
    <property type="match status" value="1"/>
</dbReference>
<evidence type="ECO:0000313" key="2">
    <source>
        <dbReference type="EMBL" id="KIM65040.1"/>
    </source>
</evidence>
<dbReference type="Proteomes" id="UP000053989">
    <property type="component" value="Unassembled WGS sequence"/>
</dbReference>
<dbReference type="Pfam" id="PF00400">
    <property type="entry name" value="WD40"/>
    <property type="match status" value="1"/>
</dbReference>
<accession>A0A0C3DWT9</accession>
<proteinExistence type="predicted"/>
<dbReference type="HOGENOM" id="CLU_449894_0_0_1"/>
<gene>
    <name evidence="2" type="ORF">SCLCIDRAFT_23135</name>
</gene>
<dbReference type="InterPro" id="IPR015943">
    <property type="entry name" value="WD40/YVTN_repeat-like_dom_sf"/>
</dbReference>
<reference evidence="2 3" key="1">
    <citation type="submission" date="2014-04" db="EMBL/GenBank/DDBJ databases">
        <authorList>
            <consortium name="DOE Joint Genome Institute"/>
            <person name="Kuo A."/>
            <person name="Kohler A."/>
            <person name="Nagy L.G."/>
            <person name="Floudas D."/>
            <person name="Copeland A."/>
            <person name="Barry K.W."/>
            <person name="Cichocki N."/>
            <person name="Veneault-Fourrey C."/>
            <person name="LaButti K."/>
            <person name="Lindquist E.A."/>
            <person name="Lipzen A."/>
            <person name="Lundell T."/>
            <person name="Morin E."/>
            <person name="Murat C."/>
            <person name="Sun H."/>
            <person name="Tunlid A."/>
            <person name="Henrissat B."/>
            <person name="Grigoriev I.V."/>
            <person name="Hibbett D.S."/>
            <person name="Martin F."/>
            <person name="Nordberg H.P."/>
            <person name="Cantor M.N."/>
            <person name="Hua S.X."/>
        </authorList>
    </citation>
    <scope>NUCLEOTIDE SEQUENCE [LARGE SCALE GENOMIC DNA]</scope>
    <source>
        <strain evidence="2 3">Foug A</strain>
    </source>
</reference>
<dbReference type="EMBL" id="KN822025">
    <property type="protein sequence ID" value="KIM65040.1"/>
    <property type="molecule type" value="Genomic_DNA"/>
</dbReference>
<reference evidence="3" key="2">
    <citation type="submission" date="2015-01" db="EMBL/GenBank/DDBJ databases">
        <title>Evolutionary Origins and Diversification of the Mycorrhizal Mutualists.</title>
        <authorList>
            <consortium name="DOE Joint Genome Institute"/>
            <consortium name="Mycorrhizal Genomics Consortium"/>
            <person name="Kohler A."/>
            <person name="Kuo A."/>
            <person name="Nagy L.G."/>
            <person name="Floudas D."/>
            <person name="Copeland A."/>
            <person name="Barry K.W."/>
            <person name="Cichocki N."/>
            <person name="Veneault-Fourrey C."/>
            <person name="LaButti K."/>
            <person name="Lindquist E.A."/>
            <person name="Lipzen A."/>
            <person name="Lundell T."/>
            <person name="Morin E."/>
            <person name="Murat C."/>
            <person name="Riley R."/>
            <person name="Ohm R."/>
            <person name="Sun H."/>
            <person name="Tunlid A."/>
            <person name="Henrissat B."/>
            <person name="Grigoriev I.V."/>
            <person name="Hibbett D.S."/>
            <person name="Martin F."/>
        </authorList>
    </citation>
    <scope>NUCLEOTIDE SEQUENCE [LARGE SCALE GENOMIC DNA]</scope>
    <source>
        <strain evidence="3">Foug A</strain>
    </source>
</reference>
<sequence length="607" mass="67836">MFLVSPFVLQRLKARFPTDAWGPSNQATVQPWLPPSKIFVALVHLKRLKARFPTDAWSPRHLQRLKVRFPTDVWGSSKRWCARILWDQAHTSHCNGVLCAIHATPADSPPTHDDDAAYMALLIQLLSDSFSTHNTWVHSWILEHPPWGPCSIHLLTASITLTLVSQGPPHPSIDQPDSPLLLPHTQMNVNIPYADMVRPLQGSENPFGDQNRFLNQNALAGHVEEQAMSDHAFKAQHLTHAILGYSANPSVDPNASALVGSLDKARENGFTTIDTLRASRTQKKELKRKWKSKGDLDVIDGEDAYVGPWAAWDGEHQAGFLDSVEELPEGQAQEEEEEGPEPSVPRKKAKPKRGAGNVRLPWQVHDRLSAPHLHASSPHGGTSSRISQTRPARGHLHPEGHLLLSGSMDTKIKEYDQHLGPANTIMFVDKNRRFVMTSDDKMIWAQWDFDIPVVIKYIAELHMHSMTGVTLHPSKRYFAAQSLDNQILVYSTDNFQQNWKKWFAEHSVIIGYACQVGFSPDGKWISSGDSTGDVVFWDWKTGRMKARLKAHSKVVVAHEWLPHETDGVFHAFEGATLNGYLPLSLATVTAPSPCLFRTPILVSALIA</sequence>
<feature type="region of interest" description="Disordered" evidence="1">
    <location>
        <begin position="371"/>
        <end position="394"/>
    </location>
</feature>
<dbReference type="GO" id="GO:0071013">
    <property type="term" value="C:catalytic step 2 spliceosome"/>
    <property type="evidence" value="ECO:0007669"/>
    <property type="project" value="InterPro"/>
</dbReference>
<keyword evidence="3" id="KW-1185">Reference proteome</keyword>
<dbReference type="InParanoid" id="A0A0C3DWT9"/>
<organism evidence="2 3">
    <name type="scientific">Scleroderma citrinum Foug A</name>
    <dbReference type="NCBI Taxonomy" id="1036808"/>
    <lineage>
        <taxon>Eukaryota</taxon>
        <taxon>Fungi</taxon>
        <taxon>Dikarya</taxon>
        <taxon>Basidiomycota</taxon>
        <taxon>Agaricomycotina</taxon>
        <taxon>Agaricomycetes</taxon>
        <taxon>Agaricomycetidae</taxon>
        <taxon>Boletales</taxon>
        <taxon>Sclerodermatineae</taxon>
        <taxon>Sclerodermataceae</taxon>
        <taxon>Scleroderma</taxon>
    </lineage>
</organism>
<dbReference type="STRING" id="1036808.A0A0C3DWT9"/>
<dbReference type="SMART" id="SM00320">
    <property type="entry name" value="WD40"/>
    <property type="match status" value="3"/>
</dbReference>
<evidence type="ECO:0000313" key="3">
    <source>
        <dbReference type="Proteomes" id="UP000053989"/>
    </source>
</evidence>
<dbReference type="AlphaFoldDB" id="A0A0C3DWT9"/>
<feature type="compositionally biased region" description="Acidic residues" evidence="1">
    <location>
        <begin position="328"/>
        <end position="340"/>
    </location>
</feature>
<dbReference type="InterPro" id="IPR001680">
    <property type="entry name" value="WD40_rpt"/>
</dbReference>
<dbReference type="InterPro" id="IPR032847">
    <property type="entry name" value="PRPF17"/>
</dbReference>
<feature type="compositionally biased region" description="Polar residues" evidence="1">
    <location>
        <begin position="379"/>
        <end position="390"/>
    </location>
</feature>
<dbReference type="PANTHER" id="PTHR43979">
    <property type="entry name" value="PRE-MRNA-PROCESSING FACTOR 17"/>
    <property type="match status" value="1"/>
</dbReference>